<keyword evidence="3" id="KW-1185">Reference proteome</keyword>
<proteinExistence type="predicted"/>
<dbReference type="EMBL" id="LWCA01000962">
    <property type="protein sequence ID" value="OAF66336.1"/>
    <property type="molecule type" value="Genomic_DNA"/>
</dbReference>
<gene>
    <name evidence="2" type="ORF">A3Q56_05914</name>
</gene>
<keyword evidence="1" id="KW-0472">Membrane</keyword>
<feature type="transmembrane region" description="Helical" evidence="1">
    <location>
        <begin position="35"/>
        <end position="52"/>
    </location>
</feature>
<organism evidence="2 3">
    <name type="scientific">Intoshia linei</name>
    <dbReference type="NCBI Taxonomy" id="1819745"/>
    <lineage>
        <taxon>Eukaryota</taxon>
        <taxon>Metazoa</taxon>
        <taxon>Spiralia</taxon>
        <taxon>Lophotrochozoa</taxon>
        <taxon>Mesozoa</taxon>
        <taxon>Orthonectida</taxon>
        <taxon>Rhopaluridae</taxon>
        <taxon>Intoshia</taxon>
    </lineage>
</organism>
<sequence>MTNSTNSIKFSDVLKIASNKTDYLVVGFAGIPENILFNLAASLILLVIFFVLRKSISHDKTVIMSQARQESIEPLINTSKGSLETTV</sequence>
<accession>A0A177AWH1</accession>
<reference evidence="2 3" key="1">
    <citation type="submission" date="2016-04" db="EMBL/GenBank/DDBJ databases">
        <title>The genome of Intoshia linei affirms orthonectids as highly simplified spiralians.</title>
        <authorList>
            <person name="Mikhailov K.V."/>
            <person name="Slusarev G.S."/>
            <person name="Nikitin M.A."/>
            <person name="Logacheva M.D."/>
            <person name="Penin A."/>
            <person name="Aleoshin V."/>
            <person name="Panchin Y.V."/>
        </authorList>
    </citation>
    <scope>NUCLEOTIDE SEQUENCE [LARGE SCALE GENOMIC DNA]</scope>
    <source>
        <strain evidence="2">Intl2013</strain>
        <tissue evidence="2">Whole animal</tissue>
    </source>
</reference>
<protein>
    <submittedName>
        <fullName evidence="2">Uncharacterized protein</fullName>
    </submittedName>
</protein>
<keyword evidence="1" id="KW-1133">Transmembrane helix</keyword>
<evidence type="ECO:0000313" key="3">
    <source>
        <dbReference type="Proteomes" id="UP000078046"/>
    </source>
</evidence>
<dbReference type="AlphaFoldDB" id="A0A177AWH1"/>
<comment type="caution">
    <text evidence="2">The sequence shown here is derived from an EMBL/GenBank/DDBJ whole genome shotgun (WGS) entry which is preliminary data.</text>
</comment>
<name>A0A177AWH1_9BILA</name>
<evidence type="ECO:0000256" key="1">
    <source>
        <dbReference type="SAM" id="Phobius"/>
    </source>
</evidence>
<keyword evidence="1" id="KW-0812">Transmembrane</keyword>
<evidence type="ECO:0000313" key="2">
    <source>
        <dbReference type="EMBL" id="OAF66336.1"/>
    </source>
</evidence>
<dbReference type="Proteomes" id="UP000078046">
    <property type="component" value="Unassembled WGS sequence"/>
</dbReference>